<dbReference type="PANTHER" id="PTHR34482">
    <property type="entry name" value="DNA DAMAGE-INDUCIBLE PROTEIN 1-LIKE"/>
    <property type="match status" value="1"/>
</dbReference>
<dbReference type="OMA" id="PTEEDIC"/>
<dbReference type="PANTHER" id="PTHR34482:SF49">
    <property type="entry name" value="RETROTRANSPOSON GAG DOMAIN-CONTAINING PROTEIN"/>
    <property type="match status" value="1"/>
</dbReference>
<feature type="compositionally biased region" description="Low complexity" evidence="2">
    <location>
        <begin position="239"/>
        <end position="256"/>
    </location>
</feature>
<evidence type="ECO:0000313" key="4">
    <source>
        <dbReference type="EMBL" id="PRQ21312.1"/>
    </source>
</evidence>
<protein>
    <submittedName>
        <fullName evidence="5">Putative transcription factor interactor and regulator CCHC(Zn) family</fullName>
    </submittedName>
</protein>
<name>A0A2P6PHA7_ROSCH</name>
<evidence type="ECO:0000259" key="3">
    <source>
        <dbReference type="PROSITE" id="PS50158"/>
    </source>
</evidence>
<gene>
    <name evidence="4" type="ORF">RchiOBHm_Chr7g0237801</name>
    <name evidence="5" type="ORF">RchiOBHm_Chr7g0237821</name>
</gene>
<dbReference type="InterPro" id="IPR036875">
    <property type="entry name" value="Znf_CCHC_sf"/>
</dbReference>
<dbReference type="EMBL" id="PDCK01000045">
    <property type="protein sequence ID" value="PRQ21312.1"/>
    <property type="molecule type" value="Genomic_DNA"/>
</dbReference>
<feature type="compositionally biased region" description="Polar residues" evidence="2">
    <location>
        <begin position="321"/>
        <end position="330"/>
    </location>
</feature>
<dbReference type="Gramene" id="PRQ21312">
    <property type="protein sequence ID" value="PRQ21312"/>
    <property type="gene ID" value="RchiOBHm_Chr7g0237801"/>
</dbReference>
<feature type="compositionally biased region" description="Basic and acidic residues" evidence="2">
    <location>
        <begin position="383"/>
        <end position="400"/>
    </location>
</feature>
<evidence type="ECO:0000313" key="6">
    <source>
        <dbReference type="Proteomes" id="UP000238479"/>
    </source>
</evidence>
<dbReference type="Proteomes" id="UP000238479">
    <property type="component" value="Chromosome 7"/>
</dbReference>
<reference evidence="5 6" key="1">
    <citation type="journal article" date="2018" name="Nat. Genet.">
        <title>The Rosa genome provides new insights in the design of modern roses.</title>
        <authorList>
            <person name="Bendahmane M."/>
        </authorList>
    </citation>
    <scope>NUCLEOTIDE SEQUENCE [LARGE SCALE GENOMIC DNA]</scope>
    <source>
        <strain evidence="6">cv. Old Blush</strain>
    </source>
</reference>
<feature type="domain" description="CCHC-type" evidence="3">
    <location>
        <begin position="306"/>
        <end position="320"/>
    </location>
</feature>
<dbReference type="GO" id="GO:0008270">
    <property type="term" value="F:zinc ion binding"/>
    <property type="evidence" value="ECO:0007669"/>
    <property type="project" value="UniProtKB-KW"/>
</dbReference>
<evidence type="ECO:0000256" key="1">
    <source>
        <dbReference type="PROSITE-ProRule" id="PRU00047"/>
    </source>
</evidence>
<dbReference type="EMBL" id="PDCK01000045">
    <property type="protein sequence ID" value="PRQ21314.1"/>
    <property type="molecule type" value="Genomic_DNA"/>
</dbReference>
<dbReference type="Pfam" id="PF00098">
    <property type="entry name" value="zf-CCHC"/>
    <property type="match status" value="1"/>
</dbReference>
<feature type="compositionally biased region" description="Low complexity" evidence="2">
    <location>
        <begin position="354"/>
        <end position="366"/>
    </location>
</feature>
<dbReference type="Gene3D" id="4.10.60.10">
    <property type="entry name" value="Zinc finger, CCHC-type"/>
    <property type="match status" value="1"/>
</dbReference>
<dbReference type="InterPro" id="IPR001878">
    <property type="entry name" value="Znf_CCHC"/>
</dbReference>
<comment type="caution">
    <text evidence="5">The sequence shown here is derived from an EMBL/GenBank/DDBJ whole genome shotgun (WGS) entry which is preliminary data.</text>
</comment>
<dbReference type="InterPro" id="IPR005162">
    <property type="entry name" value="Retrotrans_gag_dom"/>
</dbReference>
<evidence type="ECO:0000313" key="5">
    <source>
        <dbReference type="EMBL" id="PRQ21314.1"/>
    </source>
</evidence>
<dbReference type="PROSITE" id="PS50158">
    <property type="entry name" value="ZF_CCHC"/>
    <property type="match status" value="1"/>
</dbReference>
<feature type="region of interest" description="Disordered" evidence="2">
    <location>
        <begin position="1"/>
        <end position="20"/>
    </location>
</feature>
<dbReference type="AlphaFoldDB" id="A0A2P6PHA7"/>
<dbReference type="SUPFAM" id="SSF57756">
    <property type="entry name" value="Retrovirus zinc finger-like domains"/>
    <property type="match status" value="1"/>
</dbReference>
<organism evidence="5 6">
    <name type="scientific">Rosa chinensis</name>
    <name type="common">China rose</name>
    <dbReference type="NCBI Taxonomy" id="74649"/>
    <lineage>
        <taxon>Eukaryota</taxon>
        <taxon>Viridiplantae</taxon>
        <taxon>Streptophyta</taxon>
        <taxon>Embryophyta</taxon>
        <taxon>Tracheophyta</taxon>
        <taxon>Spermatophyta</taxon>
        <taxon>Magnoliopsida</taxon>
        <taxon>eudicotyledons</taxon>
        <taxon>Gunneridae</taxon>
        <taxon>Pentapetalae</taxon>
        <taxon>rosids</taxon>
        <taxon>fabids</taxon>
        <taxon>Rosales</taxon>
        <taxon>Rosaceae</taxon>
        <taxon>Rosoideae</taxon>
        <taxon>Rosoideae incertae sedis</taxon>
        <taxon>Rosa</taxon>
    </lineage>
</organism>
<dbReference type="Gramene" id="PRQ21314">
    <property type="protein sequence ID" value="PRQ21314"/>
    <property type="gene ID" value="RchiOBHm_Chr7g0237821"/>
</dbReference>
<accession>A0A2P6PHA7</accession>
<sequence>MPPRRRRREETPPVDDGGDTPQNLADAFGQFFQQFAAVLPGSRTDYTVERAKRNGAQTFASATSPVEAQRWLDRMERVFSQMELPEDRKVNLAVQFLEDTAWHWWTGVVNDPANAGPMTWDMFKAHFCGRYFSDAHLNRMQDQFLSLVKRDEQSVLEFEQEFLSLAHHVPDLVRTEQSKIRRFVLGLGGKFKDKMLGTPYRSFAEAISYAMDIESDSPAGFHPRDSGGPSQGPSKRAASTSGSGSSGGSRFVSSDSTTLPDFGGLNVGGGQSDWQFSVSTGQYGGTSEGFHTWRDRSQHQTRDVTCYQCGQQGHYRRDCPTLTQDATPNVGQGSSHASGGLSSGTHTNSTKGDTSTSSARGGTQRSSGRRGRPATQTRLHAMVQREDHVPLGTTDGRDTDLSLDEDPYAWIPR</sequence>
<keyword evidence="1" id="KW-0863">Zinc-finger</keyword>
<evidence type="ECO:0000256" key="2">
    <source>
        <dbReference type="SAM" id="MobiDB-lite"/>
    </source>
</evidence>
<dbReference type="GO" id="GO:0003676">
    <property type="term" value="F:nucleic acid binding"/>
    <property type="evidence" value="ECO:0007669"/>
    <property type="project" value="InterPro"/>
</dbReference>
<proteinExistence type="predicted"/>
<keyword evidence="1" id="KW-0862">Zinc</keyword>
<dbReference type="SMART" id="SM00343">
    <property type="entry name" value="ZnF_C2HC"/>
    <property type="match status" value="1"/>
</dbReference>
<dbReference type="Pfam" id="PF03732">
    <property type="entry name" value="Retrotrans_gag"/>
    <property type="match status" value="1"/>
</dbReference>
<feature type="region of interest" description="Disordered" evidence="2">
    <location>
        <begin position="217"/>
        <end position="257"/>
    </location>
</feature>
<feature type="region of interest" description="Disordered" evidence="2">
    <location>
        <begin position="320"/>
        <end position="413"/>
    </location>
</feature>
<keyword evidence="6" id="KW-1185">Reference proteome</keyword>
<feature type="compositionally biased region" description="Low complexity" evidence="2">
    <location>
        <begin position="331"/>
        <end position="344"/>
    </location>
</feature>
<keyword evidence="1" id="KW-0479">Metal-binding</keyword>